<proteinExistence type="predicted"/>
<reference evidence="3" key="1">
    <citation type="journal article" date="2012" name="PLoS ONE">
        <title>The success of Acinetobacter species; genetic, metabolic and virulence attributes.</title>
        <authorList>
            <person name="Peleg A.Y."/>
            <person name="de Breij A."/>
            <person name="Adams M.D."/>
            <person name="Cerqueira G.M."/>
            <person name="Mocali S."/>
            <person name="Galardini M."/>
            <person name="Nibbering P.H."/>
            <person name="Earl A.M."/>
            <person name="Ward D.V."/>
            <person name="Paterson D.L."/>
            <person name="Seifert H."/>
            <person name="Dijkshoorn L."/>
        </authorList>
    </citation>
    <scope>NUCLEOTIDE SEQUENCE [LARGE SCALE GENOMIC DNA]</scope>
    <source>
        <strain evidence="3">SH205</strain>
    </source>
</reference>
<gene>
    <name evidence="2" type="ORF">HMPREF0026_02722</name>
</gene>
<feature type="non-terminal residue" evidence="2">
    <location>
        <position position="119"/>
    </location>
</feature>
<name>D0SQG2_ACIJU</name>
<keyword evidence="1" id="KW-0472">Membrane</keyword>
<accession>D0SQG2</accession>
<dbReference type="AlphaFoldDB" id="D0SQG2"/>
<dbReference type="HOGENOM" id="CLU_2066242_0_0_6"/>
<keyword evidence="1" id="KW-0812">Transmembrane</keyword>
<keyword evidence="1" id="KW-1133">Transmembrane helix</keyword>
<feature type="transmembrane region" description="Helical" evidence="1">
    <location>
        <begin position="6"/>
        <end position="26"/>
    </location>
</feature>
<dbReference type="EMBL" id="GG705015">
    <property type="protein sequence ID" value="EEY91686.1"/>
    <property type="molecule type" value="Genomic_DNA"/>
</dbReference>
<evidence type="ECO:0000256" key="1">
    <source>
        <dbReference type="SAM" id="Phobius"/>
    </source>
</evidence>
<sequence length="119" mass="13244">MNKLTNTLITTGVIALLVILCAIAWYKTGNKAETSSHSEGAEEKVAVVGDEKGPHGGRLYRDGDFAAEVKIFEEGVEPHLRVYGYFKDKPLKPEEINANIFIKRLDAEQTISFKPESDY</sequence>
<evidence type="ECO:0000313" key="2">
    <source>
        <dbReference type="EMBL" id="EEY91686.1"/>
    </source>
</evidence>
<organism evidence="2 3">
    <name type="scientific">Acinetobacter junii SH205</name>
    <dbReference type="NCBI Taxonomy" id="575587"/>
    <lineage>
        <taxon>Bacteria</taxon>
        <taxon>Pseudomonadati</taxon>
        <taxon>Pseudomonadota</taxon>
        <taxon>Gammaproteobacteria</taxon>
        <taxon>Moraxellales</taxon>
        <taxon>Moraxellaceae</taxon>
        <taxon>Acinetobacter</taxon>
    </lineage>
</organism>
<protein>
    <submittedName>
        <fullName evidence="2">Uncharacterized protein</fullName>
    </submittedName>
</protein>
<dbReference type="Proteomes" id="UP000018442">
    <property type="component" value="Unassembled WGS sequence"/>
</dbReference>
<evidence type="ECO:0000313" key="3">
    <source>
        <dbReference type="Proteomes" id="UP000018442"/>
    </source>
</evidence>